<sequence>MAPTKRKTEAKPSSENVQTTRVTRSSTRQETPKAAVVVEPLVPKAKKAKVAPKVKAETKEEEEPAVVTSSKAENGAVPKAKKGKATAKVKPETKEEEVTSSKAENGSNNKKTVVVEHCKQCTQFKIRGVKVKNDLEKAVAGITVLINPEKPRRGCFEIREEGGKTFISLLDMKRPFAPMKALNMDAVISDIIEQVK</sequence>
<evidence type="ECO:0000313" key="3">
    <source>
        <dbReference type="Proteomes" id="UP000245207"/>
    </source>
</evidence>
<dbReference type="Proteomes" id="UP000245207">
    <property type="component" value="Unassembled WGS sequence"/>
</dbReference>
<dbReference type="OrthoDB" id="1933874at2759"/>
<evidence type="ECO:0000256" key="1">
    <source>
        <dbReference type="SAM" id="MobiDB-lite"/>
    </source>
</evidence>
<dbReference type="STRING" id="35608.A0A2U1QIU4"/>
<dbReference type="GO" id="GO:0005794">
    <property type="term" value="C:Golgi apparatus"/>
    <property type="evidence" value="ECO:0007669"/>
    <property type="project" value="TreeGrafter"/>
</dbReference>
<comment type="caution">
    <text evidence="2">The sequence shown here is derived from an EMBL/GenBank/DDBJ whole genome shotgun (WGS) entry which is preliminary data.</text>
</comment>
<evidence type="ECO:0000313" key="2">
    <source>
        <dbReference type="EMBL" id="PWA97895.1"/>
    </source>
</evidence>
<dbReference type="PANTHER" id="PTHR33638">
    <property type="entry name" value="SELENOPROTEIN H"/>
    <property type="match status" value="1"/>
</dbReference>
<gene>
    <name evidence="2" type="ORF">CTI12_AA024890</name>
</gene>
<evidence type="ECO:0008006" key="4">
    <source>
        <dbReference type="Google" id="ProtNLM"/>
    </source>
</evidence>
<name>A0A2U1QIU4_ARTAN</name>
<organism evidence="2 3">
    <name type="scientific">Artemisia annua</name>
    <name type="common">Sweet wormwood</name>
    <dbReference type="NCBI Taxonomy" id="35608"/>
    <lineage>
        <taxon>Eukaryota</taxon>
        <taxon>Viridiplantae</taxon>
        <taxon>Streptophyta</taxon>
        <taxon>Embryophyta</taxon>
        <taxon>Tracheophyta</taxon>
        <taxon>Spermatophyta</taxon>
        <taxon>Magnoliopsida</taxon>
        <taxon>eudicotyledons</taxon>
        <taxon>Gunneridae</taxon>
        <taxon>Pentapetalae</taxon>
        <taxon>asterids</taxon>
        <taxon>campanulids</taxon>
        <taxon>Asterales</taxon>
        <taxon>Asteraceae</taxon>
        <taxon>Asteroideae</taxon>
        <taxon>Anthemideae</taxon>
        <taxon>Artemisiinae</taxon>
        <taxon>Artemisia</taxon>
    </lineage>
</organism>
<dbReference type="PANTHER" id="PTHR33638:SF1">
    <property type="entry name" value="SELENOPROTEIN H"/>
    <property type="match status" value="1"/>
</dbReference>
<dbReference type="AlphaFoldDB" id="A0A2U1QIU4"/>
<protein>
    <recommendedName>
        <fullName evidence="4">Selenoprotein H</fullName>
    </recommendedName>
</protein>
<keyword evidence="3" id="KW-1185">Reference proteome</keyword>
<accession>A0A2U1QIU4</accession>
<feature type="region of interest" description="Disordered" evidence="1">
    <location>
        <begin position="1"/>
        <end position="108"/>
    </location>
</feature>
<dbReference type="FunFam" id="3.40.30.10:FF:000361">
    <property type="entry name" value="Selenium binding protein"/>
    <property type="match status" value="1"/>
</dbReference>
<dbReference type="InterPro" id="IPR052674">
    <property type="entry name" value="SelWTH-like"/>
</dbReference>
<dbReference type="EMBL" id="PKPP01000095">
    <property type="protein sequence ID" value="PWA97895.1"/>
    <property type="molecule type" value="Genomic_DNA"/>
</dbReference>
<reference evidence="2 3" key="1">
    <citation type="journal article" date="2018" name="Mol. Plant">
        <title>The genome of Artemisia annua provides insight into the evolution of Asteraceae family and artemisinin biosynthesis.</title>
        <authorList>
            <person name="Shen Q."/>
            <person name="Zhang L."/>
            <person name="Liao Z."/>
            <person name="Wang S."/>
            <person name="Yan T."/>
            <person name="Shi P."/>
            <person name="Liu M."/>
            <person name="Fu X."/>
            <person name="Pan Q."/>
            <person name="Wang Y."/>
            <person name="Lv Z."/>
            <person name="Lu X."/>
            <person name="Zhang F."/>
            <person name="Jiang W."/>
            <person name="Ma Y."/>
            <person name="Chen M."/>
            <person name="Hao X."/>
            <person name="Li L."/>
            <person name="Tang Y."/>
            <person name="Lv G."/>
            <person name="Zhou Y."/>
            <person name="Sun X."/>
            <person name="Brodelius P.E."/>
            <person name="Rose J.K.C."/>
            <person name="Tang K."/>
        </authorList>
    </citation>
    <scope>NUCLEOTIDE SEQUENCE [LARGE SCALE GENOMIC DNA]</scope>
    <source>
        <strain evidence="3">cv. Huhao1</strain>
        <tissue evidence="2">Leaf</tissue>
    </source>
</reference>
<proteinExistence type="predicted"/>
<feature type="compositionally biased region" description="Basic and acidic residues" evidence="1">
    <location>
        <begin position="89"/>
        <end position="99"/>
    </location>
</feature>
<feature type="compositionally biased region" description="Low complexity" evidence="1">
    <location>
        <begin position="17"/>
        <end position="43"/>
    </location>
</feature>
<feature type="compositionally biased region" description="Basic and acidic residues" evidence="1">
    <location>
        <begin position="1"/>
        <end position="12"/>
    </location>
</feature>